<dbReference type="GO" id="GO:0003852">
    <property type="term" value="F:2-isopropylmalate synthase activity"/>
    <property type="evidence" value="ECO:0007669"/>
    <property type="project" value="InterPro"/>
</dbReference>
<proteinExistence type="predicted"/>
<dbReference type="Proteomes" id="UP000004121">
    <property type="component" value="Unassembled WGS sequence"/>
</dbReference>
<dbReference type="PANTHER" id="PTHR46911:SF1">
    <property type="entry name" value="2-ISOPROPYLMALATE SYNTHASE"/>
    <property type="match status" value="1"/>
</dbReference>
<dbReference type="EMBL" id="ACKX01000039">
    <property type="protein sequence ID" value="EEJ52363.1"/>
    <property type="molecule type" value="Genomic_DNA"/>
</dbReference>
<evidence type="ECO:0000256" key="1">
    <source>
        <dbReference type="ARBA" id="ARBA00022679"/>
    </source>
</evidence>
<dbReference type="STRING" id="585501.HMPREF6123_0355"/>
<keyword evidence="1" id="KW-0808">Transferase</keyword>
<feature type="non-terminal residue" evidence="3">
    <location>
        <position position="1"/>
    </location>
</feature>
<sequence length="80" mass="8518">LALKVVDYTEHALSAGSSAKAVSYIQLVEENGGKSGFGVGVSSNITRSSVRAIFSAMNRLLFPEEAEAEGKRRVAEERSS</sequence>
<gene>
    <name evidence="3" type="ORF">HMPREF6123_0355</name>
</gene>
<accession>C2KV36</accession>
<dbReference type="Gene3D" id="3.30.160.270">
    <property type="match status" value="1"/>
</dbReference>
<dbReference type="InterPro" id="IPR013709">
    <property type="entry name" value="2-isopropylmalate_synth_dimer"/>
</dbReference>
<comment type="caution">
    <text evidence="3">The sequence shown here is derived from an EMBL/GenBank/DDBJ whole genome shotgun (WGS) entry which is preliminary data.</text>
</comment>
<feature type="domain" description="2-isopropylmalate synthase LeuA allosteric (dimerisation)" evidence="2">
    <location>
        <begin position="3"/>
        <end position="61"/>
    </location>
</feature>
<dbReference type="HOGENOM" id="CLU_2579539_0_0_9"/>
<dbReference type="GO" id="GO:0009098">
    <property type="term" value="P:L-leucine biosynthetic process"/>
    <property type="evidence" value="ECO:0007669"/>
    <property type="project" value="InterPro"/>
</dbReference>
<evidence type="ECO:0000313" key="4">
    <source>
        <dbReference type="Proteomes" id="UP000004121"/>
    </source>
</evidence>
<dbReference type="RefSeq" id="WP_007155819.1">
    <property type="nucleotide sequence ID" value="NZ_GG668533.1"/>
</dbReference>
<name>C2KV36_9FIRM</name>
<evidence type="ECO:0000259" key="2">
    <source>
        <dbReference type="Pfam" id="PF08502"/>
    </source>
</evidence>
<dbReference type="AlphaFoldDB" id="C2KV36"/>
<organism evidence="3 4">
    <name type="scientific">Oribacterium sinus F0268</name>
    <dbReference type="NCBI Taxonomy" id="585501"/>
    <lineage>
        <taxon>Bacteria</taxon>
        <taxon>Bacillati</taxon>
        <taxon>Bacillota</taxon>
        <taxon>Clostridia</taxon>
        <taxon>Lachnospirales</taxon>
        <taxon>Lachnospiraceae</taxon>
        <taxon>Oribacterium</taxon>
    </lineage>
</organism>
<reference evidence="3 4" key="1">
    <citation type="submission" date="2009-04" db="EMBL/GenBank/DDBJ databases">
        <authorList>
            <person name="Qin X."/>
            <person name="Bachman B."/>
            <person name="Battles P."/>
            <person name="Bell A."/>
            <person name="Bess C."/>
            <person name="Bickham C."/>
            <person name="Chaboub L."/>
            <person name="Chen D."/>
            <person name="Coyle M."/>
            <person name="Deiros D.R."/>
            <person name="Dinh H."/>
            <person name="Forbes L."/>
            <person name="Fowler G."/>
            <person name="Francisco L."/>
            <person name="Fu Q."/>
            <person name="Gubbala S."/>
            <person name="Hale W."/>
            <person name="Han Y."/>
            <person name="Hemphill L."/>
            <person name="Highlander S.K."/>
            <person name="Hirani K."/>
            <person name="Hogues M."/>
            <person name="Jackson L."/>
            <person name="Jakkamsetti A."/>
            <person name="Javaid M."/>
            <person name="Jiang H."/>
            <person name="Korchina V."/>
            <person name="Kovar C."/>
            <person name="Lara F."/>
            <person name="Lee S."/>
            <person name="Mata R."/>
            <person name="Mathew T."/>
            <person name="Moen C."/>
            <person name="Morales K."/>
            <person name="Munidasa M."/>
            <person name="Nazareth L."/>
            <person name="Ngo R."/>
            <person name="Nguyen L."/>
            <person name="Okwuonu G."/>
            <person name="Ongeri F."/>
            <person name="Patil S."/>
            <person name="Petrosino J."/>
            <person name="Pham C."/>
            <person name="Pham P."/>
            <person name="Pu L.-L."/>
            <person name="Puazo M."/>
            <person name="Raj R."/>
            <person name="Reid J."/>
            <person name="Rouhana J."/>
            <person name="Saada N."/>
            <person name="Shang Y."/>
            <person name="Simmons D."/>
            <person name="Thornton R."/>
            <person name="Warren J."/>
            <person name="Weissenberger G."/>
            <person name="Zhang J."/>
            <person name="Zhang L."/>
            <person name="Zhou C."/>
            <person name="Zhu D."/>
            <person name="Muzny D."/>
            <person name="Worley K."/>
            <person name="Gibbs R."/>
        </authorList>
    </citation>
    <scope>NUCLEOTIDE SEQUENCE [LARGE SCALE GENOMIC DNA]</scope>
    <source>
        <strain evidence="3 4">F0268</strain>
    </source>
</reference>
<dbReference type="InterPro" id="IPR036230">
    <property type="entry name" value="LeuA_allosteric_dom_sf"/>
</dbReference>
<dbReference type="Pfam" id="PF08502">
    <property type="entry name" value="LeuA_dimer"/>
    <property type="match status" value="1"/>
</dbReference>
<dbReference type="InParanoid" id="C2KV36"/>
<dbReference type="PANTHER" id="PTHR46911">
    <property type="match status" value="1"/>
</dbReference>
<dbReference type="SUPFAM" id="SSF110921">
    <property type="entry name" value="2-isopropylmalate synthase LeuA, allosteric (dimerisation) domain"/>
    <property type="match status" value="1"/>
</dbReference>
<protein>
    <recommendedName>
        <fullName evidence="2">2-isopropylmalate synthase LeuA allosteric (dimerisation) domain-containing protein</fullName>
    </recommendedName>
</protein>
<keyword evidence="4" id="KW-1185">Reference proteome</keyword>
<evidence type="ECO:0000313" key="3">
    <source>
        <dbReference type="EMBL" id="EEJ52363.1"/>
    </source>
</evidence>
<dbReference type="eggNOG" id="COG0119">
    <property type="taxonomic scope" value="Bacteria"/>
</dbReference>